<dbReference type="RefSeq" id="WP_017029538.1">
    <property type="nucleotide sequence ID" value="NZ_JABBXC010000044.1"/>
</dbReference>
<organism evidence="3 4">
    <name type="scientific">Vibrio breoganii</name>
    <dbReference type="NCBI Taxonomy" id="553239"/>
    <lineage>
        <taxon>Bacteria</taxon>
        <taxon>Pseudomonadati</taxon>
        <taxon>Pseudomonadota</taxon>
        <taxon>Gammaproteobacteria</taxon>
        <taxon>Vibrionales</taxon>
        <taxon>Vibrionaceae</taxon>
        <taxon>Vibrio</taxon>
    </lineage>
</organism>
<dbReference type="Proteomes" id="UP000590068">
    <property type="component" value="Unassembled WGS sequence"/>
</dbReference>
<dbReference type="EMBL" id="JABCJR010000019">
    <property type="protein sequence ID" value="NMR70517.1"/>
    <property type="molecule type" value="Genomic_DNA"/>
</dbReference>
<keyword evidence="2" id="KW-0175">Coiled coil</keyword>
<name>A0ABX1U9X6_9VIBR</name>
<accession>A0ABX1U9X6</accession>
<evidence type="ECO:0000313" key="4">
    <source>
        <dbReference type="Proteomes" id="UP000590068"/>
    </source>
</evidence>
<evidence type="ECO:0000256" key="1">
    <source>
        <dbReference type="ARBA" id="ARBA00009964"/>
    </source>
</evidence>
<comment type="similarity">
    <text evidence="1">Belongs to the transposase 8 family.</text>
</comment>
<reference evidence="3 4" key="1">
    <citation type="submission" date="2020-04" db="EMBL/GenBank/DDBJ databases">
        <title>WGS-Seq of Vibrio isolated by the O'Toole Lab.</title>
        <authorList>
            <person name="Mckone K.P."/>
            <person name="Whitaker R."/>
            <person name="Sevigney J.L."/>
            <person name="Herring J.B."/>
            <person name="O'Toole G."/>
        </authorList>
    </citation>
    <scope>NUCLEOTIDE SEQUENCE [LARGE SCALE GENOMIC DNA]</scope>
    <source>
        <strain evidence="3 4">BS_02</strain>
    </source>
</reference>
<proteinExistence type="inferred from homology"/>
<evidence type="ECO:0000256" key="2">
    <source>
        <dbReference type="SAM" id="Coils"/>
    </source>
</evidence>
<dbReference type="Pfam" id="PF01527">
    <property type="entry name" value="HTH_Tnp_1"/>
    <property type="match status" value="2"/>
</dbReference>
<comment type="caution">
    <text evidence="3">The sequence shown here is derived from an EMBL/GenBank/DDBJ whole genome shotgun (WGS) entry which is preliminary data.</text>
</comment>
<protein>
    <submittedName>
        <fullName evidence="3">Transposase</fullName>
    </submittedName>
</protein>
<dbReference type="SUPFAM" id="SSF46689">
    <property type="entry name" value="Homeodomain-like"/>
    <property type="match status" value="1"/>
</dbReference>
<sequence>MSRISVERKEAILKKLLPPYSMSVKEVSEEEGISTATLYHWRQQLRGSGAAVPNSNTSSEQWSAQTKLAIVAETYSMTESELSQYCREKGLFPEQIQSWRSECMQGFKSSKEQEAEAKKQAKADKLEIKELKKDLRLKEKALAETAALLVLRKKLRAFYGEEPEDD</sequence>
<gene>
    <name evidence="3" type="ORF">HJ568_11065</name>
</gene>
<evidence type="ECO:0000313" key="3">
    <source>
        <dbReference type="EMBL" id="NMR70517.1"/>
    </source>
</evidence>
<dbReference type="InterPro" id="IPR009057">
    <property type="entry name" value="Homeodomain-like_sf"/>
</dbReference>
<dbReference type="InterPro" id="IPR002514">
    <property type="entry name" value="Transposase_8"/>
</dbReference>
<keyword evidence="4" id="KW-1185">Reference proteome</keyword>
<feature type="coiled-coil region" evidence="2">
    <location>
        <begin position="114"/>
        <end position="148"/>
    </location>
</feature>